<feature type="non-terminal residue" evidence="2">
    <location>
        <position position="1"/>
    </location>
</feature>
<reference evidence="2" key="1">
    <citation type="submission" date="2020-12" db="EMBL/GenBank/DDBJ databases">
        <authorList>
            <person name="Huq M.A."/>
        </authorList>
    </citation>
    <scope>NUCLEOTIDE SEQUENCE</scope>
    <source>
        <strain evidence="2">MAHUQ-46</strain>
    </source>
</reference>
<gene>
    <name evidence="2" type="ORF">JFN88_11375</name>
</gene>
<dbReference type="RefSeq" id="WP_199019416.1">
    <property type="nucleotide sequence ID" value="NZ_JAELUP010000061.1"/>
</dbReference>
<sequence length="77" mass="8094">KTSEIPDAAKKQSGGKTGVKAGKADKADKDQVTLEEVEGVNVEDIKANAQEGKIIKTSEIPDSIKKQLSGKTTGVKK</sequence>
<accession>A0A934J5D8</accession>
<feature type="compositionally biased region" description="Basic and acidic residues" evidence="1">
    <location>
        <begin position="1"/>
        <end position="10"/>
    </location>
</feature>
<dbReference type="EMBL" id="JAELUP010000061">
    <property type="protein sequence ID" value="MBJ6361863.1"/>
    <property type="molecule type" value="Genomic_DNA"/>
</dbReference>
<comment type="caution">
    <text evidence="2">The sequence shown here is derived from an EMBL/GenBank/DDBJ whole genome shotgun (WGS) entry which is preliminary data.</text>
</comment>
<dbReference type="Proteomes" id="UP000640274">
    <property type="component" value="Unassembled WGS sequence"/>
</dbReference>
<organism evidence="2 3">
    <name type="scientific">Paenibacillus roseus</name>
    <dbReference type="NCBI Taxonomy" id="2798579"/>
    <lineage>
        <taxon>Bacteria</taxon>
        <taxon>Bacillati</taxon>
        <taxon>Bacillota</taxon>
        <taxon>Bacilli</taxon>
        <taxon>Bacillales</taxon>
        <taxon>Paenibacillaceae</taxon>
        <taxon>Paenibacillus</taxon>
    </lineage>
</organism>
<evidence type="ECO:0000313" key="3">
    <source>
        <dbReference type="Proteomes" id="UP000640274"/>
    </source>
</evidence>
<protein>
    <submittedName>
        <fullName evidence="2">Uncharacterized protein</fullName>
    </submittedName>
</protein>
<proteinExistence type="predicted"/>
<feature type="region of interest" description="Disordered" evidence="1">
    <location>
        <begin position="1"/>
        <end position="30"/>
    </location>
</feature>
<keyword evidence="3" id="KW-1185">Reference proteome</keyword>
<dbReference type="AlphaFoldDB" id="A0A934J5D8"/>
<evidence type="ECO:0000256" key="1">
    <source>
        <dbReference type="SAM" id="MobiDB-lite"/>
    </source>
</evidence>
<evidence type="ECO:0000313" key="2">
    <source>
        <dbReference type="EMBL" id="MBJ6361863.1"/>
    </source>
</evidence>
<name>A0A934J5D8_9BACL</name>